<proteinExistence type="predicted"/>
<dbReference type="GO" id="GO:0016787">
    <property type="term" value="F:hydrolase activity"/>
    <property type="evidence" value="ECO:0007669"/>
    <property type="project" value="UniProtKB-KW"/>
</dbReference>
<evidence type="ECO:0000313" key="2">
    <source>
        <dbReference type="Proteomes" id="UP000824504"/>
    </source>
</evidence>
<name>A0ABX8SHL3_9ACTN</name>
<gene>
    <name evidence="1" type="ORF">KDB89_07295</name>
</gene>
<keyword evidence="2" id="KW-1185">Reference proteome</keyword>
<keyword evidence="1" id="KW-0378">Hydrolase</keyword>
<reference evidence="1 2" key="1">
    <citation type="submission" date="2021-07" db="EMBL/GenBank/DDBJ databases">
        <title>complete genome sequencing of Tessaracoccus sp.J1M15.</title>
        <authorList>
            <person name="Bae J.-W."/>
            <person name="Kim D.-y."/>
        </authorList>
    </citation>
    <scope>NUCLEOTIDE SEQUENCE [LARGE SCALE GENOMIC DNA]</scope>
    <source>
        <strain evidence="1 2">J1M15</strain>
    </source>
</reference>
<dbReference type="EMBL" id="CP079216">
    <property type="protein sequence ID" value="QXT61623.1"/>
    <property type="molecule type" value="Genomic_DNA"/>
</dbReference>
<dbReference type="PANTHER" id="PTHR10000">
    <property type="entry name" value="PHOSPHOSERINE PHOSPHATASE"/>
    <property type="match status" value="1"/>
</dbReference>
<dbReference type="PANTHER" id="PTHR10000:SF25">
    <property type="entry name" value="PHOSPHATASE YKRA-RELATED"/>
    <property type="match status" value="1"/>
</dbReference>
<accession>A0ABX8SHL3</accession>
<dbReference type="Proteomes" id="UP000824504">
    <property type="component" value="Chromosome"/>
</dbReference>
<sequence>MSEVRAAFAGDLDVIAGTVPLFGDLSGELCQPGVNKATAIAAVIDHLGIDRGATIGIGDGSNDLEMLDYCAVGVAMGNASPAAKSAADETTSTILDDGIWNAFRSQGLI</sequence>
<organism evidence="1 2">
    <name type="scientific">Tessaracoccus palaemonis</name>
    <dbReference type="NCBI Taxonomy" id="2829499"/>
    <lineage>
        <taxon>Bacteria</taxon>
        <taxon>Bacillati</taxon>
        <taxon>Actinomycetota</taxon>
        <taxon>Actinomycetes</taxon>
        <taxon>Propionibacteriales</taxon>
        <taxon>Propionibacteriaceae</taxon>
        <taxon>Tessaracoccus</taxon>
    </lineage>
</organism>
<dbReference type="Pfam" id="PF08282">
    <property type="entry name" value="Hydrolase_3"/>
    <property type="match status" value="1"/>
</dbReference>
<evidence type="ECO:0000313" key="1">
    <source>
        <dbReference type="EMBL" id="QXT61623.1"/>
    </source>
</evidence>
<protein>
    <submittedName>
        <fullName evidence="1">HAD hydrolase family protein</fullName>
    </submittedName>
</protein>